<feature type="domain" description="DUF3797" evidence="1">
    <location>
        <begin position="2"/>
        <end position="39"/>
    </location>
</feature>
<keyword evidence="2" id="KW-0067">ATP-binding</keyword>
<dbReference type="Proteomes" id="UP000230952">
    <property type="component" value="Segment"/>
</dbReference>
<proteinExistence type="predicted"/>
<name>A0A0K2CZ03_9CAUD</name>
<evidence type="ECO:0000259" key="1">
    <source>
        <dbReference type="Pfam" id="PF12677"/>
    </source>
</evidence>
<dbReference type="InterPro" id="IPR024256">
    <property type="entry name" value="DUF3797"/>
</dbReference>
<organism evidence="2 3">
    <name type="scientific">Paenibacillus phage Hayley</name>
    <dbReference type="NCBI Taxonomy" id="1702260"/>
    <lineage>
        <taxon>Viruses</taxon>
        <taxon>Duplodnaviria</taxon>
        <taxon>Heunggongvirae</taxon>
        <taxon>Uroviricota</taxon>
        <taxon>Caudoviricetes</taxon>
        <taxon>Gochnauervirinae</taxon>
        <taxon>Vegasvirus</taxon>
        <taxon>Vegasvirus vegas</taxon>
    </lineage>
</organism>
<sequence length="56" mass="6352">MRKYSHCKECGSDQIGNGEGTLIIEDHIFKRSCKCGWSIEVNEYEAIQSWVETGKG</sequence>
<protein>
    <submittedName>
        <fullName evidence="2">ABC-type transport system, ATP-binding protein</fullName>
    </submittedName>
</protein>
<accession>A0A0K2CZ03</accession>
<dbReference type="EMBL" id="KT361655">
    <property type="protein sequence ID" value="ALA12799.1"/>
    <property type="molecule type" value="Genomic_DNA"/>
</dbReference>
<evidence type="ECO:0000313" key="3">
    <source>
        <dbReference type="Proteomes" id="UP000230952"/>
    </source>
</evidence>
<reference evidence="2 3" key="1">
    <citation type="journal article" date="2015" name="Genome Announc.">
        <title>Complete Genome Sequences of Nine Phages Capable of Infecting Paenibacillus larvae, the Causative Agent of American Foulbrood Disease in Honeybees.</title>
        <authorList>
            <person name="Tsourkas P.K."/>
            <person name="Yost D.G."/>
            <person name="Krohn A."/>
            <person name="LeBlanc L."/>
            <person name="Zhang A."/>
            <person name="Stamereilers C."/>
            <person name="Amy P.S."/>
        </authorList>
    </citation>
    <scope>NUCLEOTIDE SEQUENCE [LARGE SCALE GENOMIC DNA]</scope>
</reference>
<dbReference type="GO" id="GO:0005524">
    <property type="term" value="F:ATP binding"/>
    <property type="evidence" value="ECO:0007669"/>
    <property type="project" value="UniProtKB-KW"/>
</dbReference>
<evidence type="ECO:0000313" key="2">
    <source>
        <dbReference type="EMBL" id="ALA12799.1"/>
    </source>
</evidence>
<keyword evidence="2" id="KW-0547">Nucleotide-binding</keyword>
<dbReference type="Pfam" id="PF12677">
    <property type="entry name" value="DUF3797"/>
    <property type="match status" value="1"/>
</dbReference>
<gene>
    <name evidence="2" type="ORF">HAYLEY_69</name>
</gene>